<name>A0A392P1D7_9FABA</name>
<evidence type="ECO:0000313" key="4">
    <source>
        <dbReference type="Proteomes" id="UP000265520"/>
    </source>
</evidence>
<dbReference type="GO" id="GO:0032044">
    <property type="term" value="C:DSIF complex"/>
    <property type="evidence" value="ECO:0007669"/>
    <property type="project" value="TreeGrafter"/>
</dbReference>
<reference evidence="3 4" key="1">
    <citation type="journal article" date="2018" name="Front. Plant Sci.">
        <title>Red Clover (Trifolium pratense) and Zigzag Clover (T. medium) - A Picture of Genomic Similarities and Differences.</title>
        <authorList>
            <person name="Dluhosova J."/>
            <person name="Istvanek J."/>
            <person name="Nedelnik J."/>
            <person name="Repkova J."/>
        </authorList>
    </citation>
    <scope>NUCLEOTIDE SEQUENCE [LARGE SCALE GENOMIC DNA]</scope>
    <source>
        <strain evidence="4">cv. 10/8</strain>
        <tissue evidence="3">Leaf</tissue>
    </source>
</reference>
<evidence type="ECO:0000313" key="3">
    <source>
        <dbReference type="EMBL" id="MCI04615.1"/>
    </source>
</evidence>
<dbReference type="GO" id="GO:0003746">
    <property type="term" value="F:translation elongation factor activity"/>
    <property type="evidence" value="ECO:0007669"/>
    <property type="project" value="UniProtKB-KW"/>
</dbReference>
<dbReference type="GO" id="GO:0006357">
    <property type="term" value="P:regulation of transcription by RNA polymerase II"/>
    <property type="evidence" value="ECO:0007669"/>
    <property type="project" value="InterPro"/>
</dbReference>
<sequence>MGDAHTRFNGLRTPSRIPQSPSRVPRGRPSSDSGGRHRGGRGHDGLTGATVKVRQGSYKGYRGRVIEVKGTFVRVELESQMKVVTVDRNHITDNIAVTPQRETSRYGMGSETPMHPSRTPLHPYMTPMRDPGGM</sequence>
<protein>
    <submittedName>
        <fullName evidence="3">Putative transcription elongation factor SPT5</fullName>
    </submittedName>
</protein>
<dbReference type="PANTHER" id="PTHR11125:SF7">
    <property type="entry name" value="TRANSCRIPTION ELONGATION FACTOR SPT5"/>
    <property type="match status" value="1"/>
</dbReference>
<dbReference type="InterPro" id="IPR039659">
    <property type="entry name" value="SPT5"/>
</dbReference>
<dbReference type="Pfam" id="PF23290">
    <property type="entry name" value="KOW5_SPT5"/>
    <property type="match status" value="1"/>
</dbReference>
<dbReference type="PANTHER" id="PTHR11125">
    <property type="entry name" value="SUPPRESSOR OF TY 5"/>
    <property type="match status" value="1"/>
</dbReference>
<dbReference type="Proteomes" id="UP000265520">
    <property type="component" value="Unassembled WGS sequence"/>
</dbReference>
<dbReference type="CDD" id="cd06085">
    <property type="entry name" value="KOW_Spt5_5"/>
    <property type="match status" value="1"/>
</dbReference>
<evidence type="ECO:0000259" key="2">
    <source>
        <dbReference type="Pfam" id="PF23290"/>
    </source>
</evidence>
<feature type="region of interest" description="Disordered" evidence="1">
    <location>
        <begin position="1"/>
        <end position="50"/>
    </location>
</feature>
<dbReference type="GO" id="GO:0006368">
    <property type="term" value="P:transcription elongation by RNA polymerase II"/>
    <property type="evidence" value="ECO:0007669"/>
    <property type="project" value="TreeGrafter"/>
</dbReference>
<feature type="region of interest" description="Disordered" evidence="1">
    <location>
        <begin position="94"/>
        <end position="134"/>
    </location>
</feature>
<proteinExistence type="predicted"/>
<keyword evidence="3" id="KW-0648">Protein biosynthesis</keyword>
<feature type="domain" description="Spt5 KOW" evidence="2">
    <location>
        <begin position="46"/>
        <end position="91"/>
    </location>
</feature>
<dbReference type="SUPFAM" id="SSF50104">
    <property type="entry name" value="Translation proteins SH3-like domain"/>
    <property type="match status" value="1"/>
</dbReference>
<dbReference type="FunFam" id="2.30.30.30:FF:000043">
    <property type="entry name" value="Transcription elongation factor SPT5"/>
    <property type="match status" value="1"/>
</dbReference>
<keyword evidence="3" id="KW-0251">Elongation factor</keyword>
<dbReference type="InterPro" id="IPR014722">
    <property type="entry name" value="Rib_uL2_dom2"/>
</dbReference>
<dbReference type="InterPro" id="IPR008991">
    <property type="entry name" value="Translation_prot_SH3-like_sf"/>
</dbReference>
<comment type="caution">
    <text evidence="3">The sequence shown here is derived from an EMBL/GenBank/DDBJ whole genome shotgun (WGS) entry which is preliminary data.</text>
</comment>
<dbReference type="GO" id="GO:0032784">
    <property type="term" value="P:regulation of DNA-templated transcription elongation"/>
    <property type="evidence" value="ECO:0007669"/>
    <property type="project" value="InterPro"/>
</dbReference>
<keyword evidence="4" id="KW-1185">Reference proteome</keyword>
<feature type="non-terminal residue" evidence="3">
    <location>
        <position position="134"/>
    </location>
</feature>
<evidence type="ECO:0000256" key="1">
    <source>
        <dbReference type="SAM" id="MobiDB-lite"/>
    </source>
</evidence>
<accession>A0A392P1D7</accession>
<dbReference type="Gene3D" id="2.30.30.30">
    <property type="match status" value="1"/>
</dbReference>
<dbReference type="GO" id="GO:0003729">
    <property type="term" value="F:mRNA binding"/>
    <property type="evidence" value="ECO:0007669"/>
    <property type="project" value="TreeGrafter"/>
</dbReference>
<dbReference type="EMBL" id="LXQA010055969">
    <property type="protein sequence ID" value="MCI04615.1"/>
    <property type="molecule type" value="Genomic_DNA"/>
</dbReference>
<feature type="compositionally biased region" description="Low complexity" evidence="1">
    <location>
        <begin position="20"/>
        <end position="33"/>
    </location>
</feature>
<dbReference type="AlphaFoldDB" id="A0A392P1D7"/>
<dbReference type="InterPro" id="IPR041978">
    <property type="entry name" value="KOW_Spt5_5"/>
</dbReference>
<gene>
    <name evidence="3" type="ORF">A2U01_0025662</name>
</gene>
<organism evidence="3 4">
    <name type="scientific">Trifolium medium</name>
    <dbReference type="NCBI Taxonomy" id="97028"/>
    <lineage>
        <taxon>Eukaryota</taxon>
        <taxon>Viridiplantae</taxon>
        <taxon>Streptophyta</taxon>
        <taxon>Embryophyta</taxon>
        <taxon>Tracheophyta</taxon>
        <taxon>Spermatophyta</taxon>
        <taxon>Magnoliopsida</taxon>
        <taxon>eudicotyledons</taxon>
        <taxon>Gunneridae</taxon>
        <taxon>Pentapetalae</taxon>
        <taxon>rosids</taxon>
        <taxon>fabids</taxon>
        <taxon>Fabales</taxon>
        <taxon>Fabaceae</taxon>
        <taxon>Papilionoideae</taxon>
        <taxon>50 kb inversion clade</taxon>
        <taxon>NPAAA clade</taxon>
        <taxon>Hologalegina</taxon>
        <taxon>IRL clade</taxon>
        <taxon>Trifolieae</taxon>
        <taxon>Trifolium</taxon>
    </lineage>
</organism>